<proteinExistence type="inferred from homology"/>
<comment type="similarity">
    <text evidence="2">Belongs to the major facilitator superfamily. Metabolite:H+ Symporter (MHS) family (TC 2.A.1.6) family.</text>
</comment>
<feature type="transmembrane region" description="Helical" evidence="11">
    <location>
        <begin position="262"/>
        <end position="285"/>
    </location>
</feature>
<dbReference type="InterPro" id="IPR020846">
    <property type="entry name" value="MFS_dom"/>
</dbReference>
<dbReference type="SUPFAM" id="SSF103473">
    <property type="entry name" value="MFS general substrate transporter"/>
    <property type="match status" value="1"/>
</dbReference>
<evidence type="ECO:0000259" key="12">
    <source>
        <dbReference type="PROSITE" id="PS50850"/>
    </source>
</evidence>
<dbReference type="AlphaFoldDB" id="A0A552WJZ4"/>
<dbReference type="Pfam" id="PF07690">
    <property type="entry name" value="MFS_1"/>
    <property type="match status" value="1"/>
</dbReference>
<dbReference type="GO" id="GO:0005886">
    <property type="term" value="C:plasma membrane"/>
    <property type="evidence" value="ECO:0007669"/>
    <property type="project" value="UniProtKB-SubCell"/>
</dbReference>
<evidence type="ECO:0000256" key="8">
    <source>
        <dbReference type="ARBA" id="ARBA00023136"/>
    </source>
</evidence>
<evidence type="ECO:0000256" key="5">
    <source>
        <dbReference type="ARBA" id="ARBA00022692"/>
    </source>
</evidence>
<dbReference type="Proteomes" id="UP000318693">
    <property type="component" value="Unassembled WGS sequence"/>
</dbReference>
<keyword evidence="3" id="KW-0813">Transport</keyword>
<reference evidence="13 14" key="1">
    <citation type="submission" date="2019-07" db="EMBL/GenBank/DDBJ databases">
        <title>Georgenia wutianyii sp. nov. and Georgenia *** sp. nov. isolated from plateau pika (Ochotona curzoniae) in the Qinghai-Tibet plateau of China.</title>
        <authorList>
            <person name="Tian Z."/>
        </authorList>
    </citation>
    <scope>NUCLEOTIDE SEQUENCE [LARGE SCALE GENOMIC DNA]</scope>
    <source>
        <strain evidence="13 14">Z446</strain>
    </source>
</reference>
<keyword evidence="4" id="KW-1003">Cell membrane</keyword>
<dbReference type="CDD" id="cd17369">
    <property type="entry name" value="MFS_ShiA_like"/>
    <property type="match status" value="1"/>
</dbReference>
<keyword evidence="6" id="KW-0769">Symport</keyword>
<dbReference type="GO" id="GO:0015293">
    <property type="term" value="F:symporter activity"/>
    <property type="evidence" value="ECO:0007669"/>
    <property type="project" value="UniProtKB-KW"/>
</dbReference>
<accession>A0A552WJZ4</accession>
<dbReference type="PROSITE" id="PS50850">
    <property type="entry name" value="MFS"/>
    <property type="match status" value="1"/>
</dbReference>
<comment type="caution">
    <text evidence="13">The sequence shown here is derived from an EMBL/GenBank/DDBJ whole genome shotgun (WGS) entry which is preliminary data.</text>
</comment>
<comment type="function">
    <text evidence="9">May be a proton symporter involved in the uptake of osmolytes such as proline and glycine betaine.</text>
</comment>
<evidence type="ECO:0000256" key="9">
    <source>
        <dbReference type="ARBA" id="ARBA00037295"/>
    </source>
</evidence>
<feature type="transmembrane region" description="Helical" evidence="11">
    <location>
        <begin position="297"/>
        <end position="315"/>
    </location>
</feature>
<keyword evidence="14" id="KW-1185">Reference proteome</keyword>
<feature type="transmembrane region" description="Helical" evidence="11">
    <location>
        <begin position="73"/>
        <end position="96"/>
    </location>
</feature>
<feature type="transmembrane region" description="Helical" evidence="11">
    <location>
        <begin position="132"/>
        <end position="152"/>
    </location>
</feature>
<keyword evidence="8 11" id="KW-0472">Membrane</keyword>
<gene>
    <name evidence="13" type="ORF">FJ693_19065</name>
</gene>
<comment type="subcellular location">
    <subcellularLocation>
        <location evidence="1">Cell membrane</location>
        <topology evidence="1">Multi-pass membrane protein</topology>
    </subcellularLocation>
</comment>
<evidence type="ECO:0000256" key="4">
    <source>
        <dbReference type="ARBA" id="ARBA00022475"/>
    </source>
</evidence>
<keyword evidence="5 11" id="KW-0812">Transmembrane</keyword>
<dbReference type="Gene3D" id="1.20.1250.20">
    <property type="entry name" value="MFS general substrate transporter like domains"/>
    <property type="match status" value="1"/>
</dbReference>
<name>A0A552WJZ4_9MICO</name>
<feature type="transmembrane region" description="Helical" evidence="11">
    <location>
        <begin position="208"/>
        <end position="227"/>
    </location>
</feature>
<dbReference type="PANTHER" id="PTHR43045">
    <property type="entry name" value="SHIKIMATE TRANSPORTER"/>
    <property type="match status" value="1"/>
</dbReference>
<keyword evidence="7 11" id="KW-1133">Transmembrane helix</keyword>
<evidence type="ECO:0000256" key="1">
    <source>
        <dbReference type="ARBA" id="ARBA00004651"/>
    </source>
</evidence>
<evidence type="ECO:0000256" key="7">
    <source>
        <dbReference type="ARBA" id="ARBA00022989"/>
    </source>
</evidence>
<evidence type="ECO:0000313" key="14">
    <source>
        <dbReference type="Proteomes" id="UP000318693"/>
    </source>
</evidence>
<evidence type="ECO:0000256" key="11">
    <source>
        <dbReference type="SAM" id="Phobius"/>
    </source>
</evidence>
<evidence type="ECO:0000256" key="6">
    <source>
        <dbReference type="ARBA" id="ARBA00022847"/>
    </source>
</evidence>
<evidence type="ECO:0000313" key="13">
    <source>
        <dbReference type="EMBL" id="TRW43085.1"/>
    </source>
</evidence>
<feature type="transmembrane region" description="Helical" evidence="11">
    <location>
        <begin position="352"/>
        <end position="378"/>
    </location>
</feature>
<dbReference type="PANTHER" id="PTHR43045:SF1">
    <property type="entry name" value="SHIKIMATE TRANSPORTER"/>
    <property type="match status" value="1"/>
</dbReference>
<evidence type="ECO:0000256" key="3">
    <source>
        <dbReference type="ARBA" id="ARBA00022448"/>
    </source>
</evidence>
<evidence type="ECO:0000256" key="2">
    <source>
        <dbReference type="ARBA" id="ARBA00008240"/>
    </source>
</evidence>
<feature type="transmembrane region" description="Helical" evidence="11">
    <location>
        <begin position="327"/>
        <end position="346"/>
    </location>
</feature>
<dbReference type="FunFam" id="1.20.1250.20:FF:000001">
    <property type="entry name" value="Dicarboxylate MFS transporter"/>
    <property type="match status" value="1"/>
</dbReference>
<evidence type="ECO:0000256" key="10">
    <source>
        <dbReference type="ARBA" id="ARBA00039918"/>
    </source>
</evidence>
<dbReference type="RefSeq" id="WP_143420016.1">
    <property type="nucleotide sequence ID" value="NZ_VJXR01000106.1"/>
</dbReference>
<feature type="transmembrane region" description="Helical" evidence="11">
    <location>
        <begin position="173"/>
        <end position="196"/>
    </location>
</feature>
<organism evidence="13 14">
    <name type="scientific">Georgenia yuyongxinii</name>
    <dbReference type="NCBI Taxonomy" id="2589797"/>
    <lineage>
        <taxon>Bacteria</taxon>
        <taxon>Bacillati</taxon>
        <taxon>Actinomycetota</taxon>
        <taxon>Actinomycetes</taxon>
        <taxon>Micrococcales</taxon>
        <taxon>Bogoriellaceae</taxon>
        <taxon>Georgenia</taxon>
    </lineage>
</organism>
<dbReference type="InterPro" id="IPR036259">
    <property type="entry name" value="MFS_trans_sf"/>
</dbReference>
<feature type="transmembrane region" description="Helical" evidence="11">
    <location>
        <begin position="419"/>
        <end position="438"/>
    </location>
</feature>
<feature type="transmembrane region" description="Helical" evidence="11">
    <location>
        <begin position="108"/>
        <end position="126"/>
    </location>
</feature>
<sequence>MTKTAPEVAYATGGAGAHVPVDKSQLIDKKTRLRALGGSAVGSAVEWYDYFLYGTMSGLVFGPLFFPAESATASQMLALASFALAFVIRPIGGIVFSHIGDRIGRKKTLVVTLTLMGVATVAIGLMPTYAQIGAAAPILLTVLRLIQGLALGGEWGGGLLMAVEYSPKKSRGLYGAVPQTGALFGLALGNLAVVAADGIFTEEQFLSFGWRIPFLLSVVLVAVGLWIRNKVAETPSFQKVKDSGTTAKVPLVETLKNHWRQVLVVIGAKFIETSTFFIFATFTVSYAVSLGFTRGEALNAVLIAAVVAIPVMLGVGSLSDRVGRKKMFVAGTVAVMIYIVPFFWMINQGSAVLLTIACVLGFGVIWSMYGAVLGTLFAESFSADVRYTGASLGYQIGAALVGGPAPLIATALLTAFTGSYIPIGLFVVACGIVSLIAVRFARERAGQDLDD</sequence>
<feature type="domain" description="Major facilitator superfamily (MFS) profile" evidence="12">
    <location>
        <begin position="35"/>
        <end position="446"/>
    </location>
</feature>
<dbReference type="InterPro" id="IPR011701">
    <property type="entry name" value="MFS"/>
</dbReference>
<dbReference type="EMBL" id="VJXR01000106">
    <property type="protein sequence ID" value="TRW43085.1"/>
    <property type="molecule type" value="Genomic_DNA"/>
</dbReference>
<protein>
    <recommendedName>
        <fullName evidence="10">Putative proline/betaine transporter</fullName>
    </recommendedName>
</protein>
<feature type="transmembrane region" description="Helical" evidence="11">
    <location>
        <begin position="390"/>
        <end position="413"/>
    </location>
</feature>